<dbReference type="FunFam" id="3.40.630.30:FF:000064">
    <property type="entry name" value="GNAT family acetyltransferase"/>
    <property type="match status" value="1"/>
</dbReference>
<evidence type="ECO:0000313" key="5">
    <source>
        <dbReference type="EMBL" id="QOR45673.1"/>
    </source>
</evidence>
<evidence type="ECO:0000256" key="1">
    <source>
        <dbReference type="ARBA" id="ARBA00008694"/>
    </source>
</evidence>
<dbReference type="PANTHER" id="PTHR10545">
    <property type="entry name" value="DIAMINE N-ACETYLTRANSFERASE"/>
    <property type="match status" value="1"/>
</dbReference>
<dbReference type="Gene3D" id="3.40.630.30">
    <property type="match status" value="1"/>
</dbReference>
<dbReference type="Proteomes" id="UP000595053">
    <property type="component" value="Chromosome"/>
</dbReference>
<organism evidence="5 6">
    <name type="scientific">Trueperella pecoris</name>
    <dbReference type="NCBI Taxonomy" id="2733571"/>
    <lineage>
        <taxon>Bacteria</taxon>
        <taxon>Bacillati</taxon>
        <taxon>Actinomycetota</taxon>
        <taxon>Actinomycetes</taxon>
        <taxon>Actinomycetales</taxon>
        <taxon>Actinomycetaceae</taxon>
        <taxon>Trueperella</taxon>
    </lineage>
</organism>
<proteinExistence type="inferred from homology"/>
<keyword evidence="2 5" id="KW-0808">Transferase</keyword>
<dbReference type="InterPro" id="IPR016181">
    <property type="entry name" value="Acyl_CoA_acyltransferase"/>
</dbReference>
<name>A0A7M1QV24_9ACTO</name>
<keyword evidence="6" id="KW-1185">Reference proteome</keyword>
<protein>
    <submittedName>
        <fullName evidence="5">GNAT family N-acetyltransferase</fullName>
    </submittedName>
</protein>
<evidence type="ECO:0000256" key="3">
    <source>
        <dbReference type="ARBA" id="ARBA00023315"/>
    </source>
</evidence>
<dbReference type="RefSeq" id="WP_197551184.1">
    <property type="nucleotide sequence ID" value="NZ_CP063213.1"/>
</dbReference>
<dbReference type="PANTHER" id="PTHR10545:SF29">
    <property type="entry name" value="GH14572P-RELATED"/>
    <property type="match status" value="1"/>
</dbReference>
<comment type="similarity">
    <text evidence="1">Belongs to the acetyltransferase family.</text>
</comment>
<dbReference type="GO" id="GO:0008080">
    <property type="term" value="F:N-acetyltransferase activity"/>
    <property type="evidence" value="ECO:0007669"/>
    <property type="project" value="TreeGrafter"/>
</dbReference>
<gene>
    <name evidence="5" type="ORF">INS88_00060</name>
</gene>
<keyword evidence="3" id="KW-0012">Acyltransferase</keyword>
<dbReference type="EMBL" id="CP063213">
    <property type="protein sequence ID" value="QOR45673.1"/>
    <property type="molecule type" value="Genomic_DNA"/>
</dbReference>
<evidence type="ECO:0000313" key="6">
    <source>
        <dbReference type="Proteomes" id="UP000595053"/>
    </source>
</evidence>
<reference evidence="5 6" key="1">
    <citation type="submission" date="2020-10" db="EMBL/GenBank/DDBJ databases">
        <title>Trueperella pecoris sp. nov. isolated from bovine and porcine specimens.</title>
        <authorList>
            <person name="Schoenecker L."/>
            <person name="Schnydrig P."/>
            <person name="Brodard I."/>
            <person name="Thomann A."/>
            <person name="Hemphill A."/>
            <person name="Rodriguez-Campos S."/>
            <person name="Perreten V."/>
            <person name="Jores J."/>
            <person name="Kittl S."/>
        </authorList>
    </citation>
    <scope>NUCLEOTIDE SEQUENCE [LARGE SCALE GENOMIC DNA]</scope>
    <source>
        <strain evidence="5 6">15A0121</strain>
    </source>
</reference>
<dbReference type="PROSITE" id="PS51186">
    <property type="entry name" value="GNAT"/>
    <property type="match status" value="1"/>
</dbReference>
<dbReference type="InterPro" id="IPR051016">
    <property type="entry name" value="Diverse_Substrate_AcTransf"/>
</dbReference>
<dbReference type="SUPFAM" id="SSF55729">
    <property type="entry name" value="Acyl-CoA N-acyltransferases (Nat)"/>
    <property type="match status" value="1"/>
</dbReference>
<evidence type="ECO:0000259" key="4">
    <source>
        <dbReference type="PROSITE" id="PS51186"/>
    </source>
</evidence>
<sequence length="158" mass="18339">MEDATIRRAQRADVDLILSFIKAIAEYEKLSDEVVATSESLEKWIFDDQRAEVIFILHDGVEVGFALFFHNFSTFQGRAGLYLEDLYVKPEFRGRGYGKRLLKELATIAKDRGCGRMEWSCLNWNQPSIDFYLSLGAKPMSEWTVYRLDREQIQELGK</sequence>
<dbReference type="InterPro" id="IPR000182">
    <property type="entry name" value="GNAT_dom"/>
</dbReference>
<evidence type="ECO:0000256" key="2">
    <source>
        <dbReference type="ARBA" id="ARBA00022679"/>
    </source>
</evidence>
<dbReference type="AlphaFoldDB" id="A0A7M1QV24"/>
<dbReference type="CDD" id="cd04301">
    <property type="entry name" value="NAT_SF"/>
    <property type="match status" value="1"/>
</dbReference>
<accession>A0A7M1QV24</accession>
<feature type="domain" description="N-acetyltransferase" evidence="4">
    <location>
        <begin position="4"/>
        <end position="158"/>
    </location>
</feature>
<dbReference type="Pfam" id="PF00583">
    <property type="entry name" value="Acetyltransf_1"/>
    <property type="match status" value="1"/>
</dbReference>